<evidence type="ECO:0000313" key="2">
    <source>
        <dbReference type="Proteomes" id="UP000805193"/>
    </source>
</evidence>
<reference evidence="1 2" key="1">
    <citation type="journal article" date="2020" name="Cell">
        <title>Large-Scale Comparative Analyses of Tick Genomes Elucidate Their Genetic Diversity and Vector Capacities.</title>
        <authorList>
            <consortium name="Tick Genome and Microbiome Consortium (TIGMIC)"/>
            <person name="Jia N."/>
            <person name="Wang J."/>
            <person name="Shi W."/>
            <person name="Du L."/>
            <person name="Sun Y."/>
            <person name="Zhan W."/>
            <person name="Jiang J.F."/>
            <person name="Wang Q."/>
            <person name="Zhang B."/>
            <person name="Ji P."/>
            <person name="Bell-Sakyi L."/>
            <person name="Cui X.M."/>
            <person name="Yuan T.T."/>
            <person name="Jiang B.G."/>
            <person name="Yang W.F."/>
            <person name="Lam T.T."/>
            <person name="Chang Q.C."/>
            <person name="Ding S.J."/>
            <person name="Wang X.J."/>
            <person name="Zhu J.G."/>
            <person name="Ruan X.D."/>
            <person name="Zhao L."/>
            <person name="Wei J.T."/>
            <person name="Ye R.Z."/>
            <person name="Que T.C."/>
            <person name="Du C.H."/>
            <person name="Zhou Y.H."/>
            <person name="Cheng J.X."/>
            <person name="Dai P.F."/>
            <person name="Guo W.B."/>
            <person name="Han X.H."/>
            <person name="Huang E.J."/>
            <person name="Li L.F."/>
            <person name="Wei W."/>
            <person name="Gao Y.C."/>
            <person name="Liu J.Z."/>
            <person name="Shao H.Z."/>
            <person name="Wang X."/>
            <person name="Wang C.C."/>
            <person name="Yang T.C."/>
            <person name="Huo Q.B."/>
            <person name="Li W."/>
            <person name="Chen H.Y."/>
            <person name="Chen S.E."/>
            <person name="Zhou L.G."/>
            <person name="Ni X.B."/>
            <person name="Tian J.H."/>
            <person name="Sheng Y."/>
            <person name="Liu T."/>
            <person name="Pan Y.S."/>
            <person name="Xia L.Y."/>
            <person name="Li J."/>
            <person name="Zhao F."/>
            <person name="Cao W.C."/>
        </authorList>
    </citation>
    <scope>NUCLEOTIDE SEQUENCE [LARGE SCALE GENOMIC DNA]</scope>
    <source>
        <strain evidence="1">Iper-2018</strain>
    </source>
</reference>
<dbReference type="Proteomes" id="UP000805193">
    <property type="component" value="Unassembled WGS sequence"/>
</dbReference>
<name>A0AC60QET9_IXOPE</name>
<gene>
    <name evidence="1" type="ORF">HPB47_020712</name>
</gene>
<comment type="caution">
    <text evidence="1">The sequence shown here is derived from an EMBL/GenBank/DDBJ whole genome shotgun (WGS) entry which is preliminary data.</text>
</comment>
<sequence length="108" mass="12423">MDREARHLLESFSLSEESPYSVQRSTDHIVYPERTAGQDAKPWRSARSLHARTEEPRGAGGFRELLVEARHGGLEPERERPLSKRFAGTTETEHTTFRFSLRWTAVDV</sequence>
<dbReference type="EMBL" id="JABSTQ010009136">
    <property type="protein sequence ID" value="KAG0432588.1"/>
    <property type="molecule type" value="Genomic_DNA"/>
</dbReference>
<organism evidence="1 2">
    <name type="scientific">Ixodes persulcatus</name>
    <name type="common">Taiga tick</name>
    <dbReference type="NCBI Taxonomy" id="34615"/>
    <lineage>
        <taxon>Eukaryota</taxon>
        <taxon>Metazoa</taxon>
        <taxon>Ecdysozoa</taxon>
        <taxon>Arthropoda</taxon>
        <taxon>Chelicerata</taxon>
        <taxon>Arachnida</taxon>
        <taxon>Acari</taxon>
        <taxon>Parasitiformes</taxon>
        <taxon>Ixodida</taxon>
        <taxon>Ixodoidea</taxon>
        <taxon>Ixodidae</taxon>
        <taxon>Ixodinae</taxon>
        <taxon>Ixodes</taxon>
    </lineage>
</organism>
<evidence type="ECO:0000313" key="1">
    <source>
        <dbReference type="EMBL" id="KAG0432588.1"/>
    </source>
</evidence>
<proteinExistence type="predicted"/>
<keyword evidence="2" id="KW-1185">Reference proteome</keyword>
<accession>A0AC60QET9</accession>
<protein>
    <submittedName>
        <fullName evidence="1">Uncharacterized protein</fullName>
    </submittedName>
</protein>